<feature type="region of interest" description="Disordered" evidence="1">
    <location>
        <begin position="1"/>
        <end position="29"/>
    </location>
</feature>
<feature type="region of interest" description="Disordered" evidence="1">
    <location>
        <begin position="43"/>
        <end position="104"/>
    </location>
</feature>
<gene>
    <name evidence="2" type="ORF">ACFQMG_09100</name>
</gene>
<protein>
    <submittedName>
        <fullName evidence="2">Uncharacterized protein</fullName>
    </submittedName>
</protein>
<accession>A0ABW2FR38</accession>
<dbReference type="EMBL" id="JBHTAJ010000013">
    <property type="protein sequence ID" value="MFC7179719.1"/>
    <property type="molecule type" value="Genomic_DNA"/>
</dbReference>
<evidence type="ECO:0000313" key="2">
    <source>
        <dbReference type="EMBL" id="MFC7179719.1"/>
    </source>
</evidence>
<keyword evidence="3" id="KW-1185">Reference proteome</keyword>
<comment type="caution">
    <text evidence="2">The sequence shown here is derived from an EMBL/GenBank/DDBJ whole genome shotgun (WGS) entry which is preliminary data.</text>
</comment>
<dbReference type="Proteomes" id="UP001596435">
    <property type="component" value="Unassembled WGS sequence"/>
</dbReference>
<organism evidence="2 3">
    <name type="scientific">Kitasatospora paranensis</name>
    <dbReference type="NCBI Taxonomy" id="258053"/>
    <lineage>
        <taxon>Bacteria</taxon>
        <taxon>Bacillati</taxon>
        <taxon>Actinomycetota</taxon>
        <taxon>Actinomycetes</taxon>
        <taxon>Kitasatosporales</taxon>
        <taxon>Streptomycetaceae</taxon>
        <taxon>Kitasatospora</taxon>
    </lineage>
</organism>
<reference evidence="3" key="1">
    <citation type="journal article" date="2019" name="Int. J. Syst. Evol. Microbiol.">
        <title>The Global Catalogue of Microorganisms (GCM) 10K type strain sequencing project: providing services to taxonomists for standard genome sequencing and annotation.</title>
        <authorList>
            <consortium name="The Broad Institute Genomics Platform"/>
            <consortium name="The Broad Institute Genome Sequencing Center for Infectious Disease"/>
            <person name="Wu L."/>
            <person name="Ma J."/>
        </authorList>
    </citation>
    <scope>NUCLEOTIDE SEQUENCE [LARGE SCALE GENOMIC DNA]</scope>
    <source>
        <strain evidence="3">CGMCC 1.12859</strain>
    </source>
</reference>
<name>A0ABW2FR38_9ACTN</name>
<sequence>MTIPSGPTPSDRTGGRAHPGAARLTLSVRRTLERARQEVRRLIAANAPGALHRALGDRDDDSEQHHRPPSPPPSLPTLRAPARAPVPARDRRAQRPVGADRLAA</sequence>
<feature type="compositionally biased region" description="Low complexity" evidence="1">
    <location>
        <begin position="76"/>
        <end position="87"/>
    </location>
</feature>
<proteinExistence type="predicted"/>
<dbReference type="RefSeq" id="WP_380230844.1">
    <property type="nucleotide sequence ID" value="NZ_JBHSVH010000002.1"/>
</dbReference>
<evidence type="ECO:0000256" key="1">
    <source>
        <dbReference type="SAM" id="MobiDB-lite"/>
    </source>
</evidence>
<evidence type="ECO:0000313" key="3">
    <source>
        <dbReference type="Proteomes" id="UP001596435"/>
    </source>
</evidence>